<keyword evidence="3" id="KW-1185">Reference proteome</keyword>
<evidence type="ECO:0000313" key="2">
    <source>
        <dbReference type="EMBL" id="KAI1510418.1"/>
    </source>
</evidence>
<evidence type="ECO:0000313" key="3">
    <source>
        <dbReference type="Proteomes" id="UP000249757"/>
    </source>
</evidence>
<reference evidence="3" key="1">
    <citation type="journal article" date="2022" name="Microb. Genom.">
        <title>A global pangenome for the wheat fungal pathogen Pyrenophora tritici-repentis and prediction of effector protein structural homology.</title>
        <authorList>
            <person name="Moolhuijzen P.M."/>
            <person name="See P.T."/>
            <person name="Shi G."/>
            <person name="Powell H.R."/>
            <person name="Cockram J."/>
            <person name="Jorgensen L.N."/>
            <person name="Benslimane H."/>
            <person name="Strelkov S.E."/>
            <person name="Turner J."/>
            <person name="Liu Z."/>
            <person name="Moffat C.S."/>
        </authorList>
    </citation>
    <scope>NUCLEOTIDE SEQUENCE [LARGE SCALE GENOMIC DNA]</scope>
</reference>
<accession>A0A922SXM4</accession>
<comment type="caution">
    <text evidence="2">The sequence shown here is derived from an EMBL/GenBank/DDBJ whole genome shotgun (WGS) entry which is preliminary data.</text>
</comment>
<proteinExistence type="predicted"/>
<dbReference type="Proteomes" id="UP000249757">
    <property type="component" value="Unassembled WGS sequence"/>
</dbReference>
<organism evidence="2 3">
    <name type="scientific">Pyrenophora tritici-repentis</name>
    <dbReference type="NCBI Taxonomy" id="45151"/>
    <lineage>
        <taxon>Eukaryota</taxon>
        <taxon>Fungi</taxon>
        <taxon>Dikarya</taxon>
        <taxon>Ascomycota</taxon>
        <taxon>Pezizomycotina</taxon>
        <taxon>Dothideomycetes</taxon>
        <taxon>Pleosporomycetidae</taxon>
        <taxon>Pleosporales</taxon>
        <taxon>Pleosporineae</taxon>
        <taxon>Pleosporaceae</taxon>
        <taxon>Pyrenophora</taxon>
    </lineage>
</organism>
<dbReference type="AlphaFoldDB" id="A0A922SXM4"/>
<protein>
    <submittedName>
        <fullName evidence="2">Uncharacterized protein</fullName>
    </submittedName>
</protein>
<gene>
    <name evidence="2" type="ORF">Ptr86124_010864</name>
</gene>
<dbReference type="EMBL" id="NRDI02000017">
    <property type="protein sequence ID" value="KAI1510418.1"/>
    <property type="molecule type" value="Genomic_DNA"/>
</dbReference>
<feature type="compositionally biased region" description="Polar residues" evidence="1">
    <location>
        <begin position="79"/>
        <end position="89"/>
    </location>
</feature>
<name>A0A922SXM4_9PLEO</name>
<evidence type="ECO:0000256" key="1">
    <source>
        <dbReference type="SAM" id="MobiDB-lite"/>
    </source>
</evidence>
<feature type="region of interest" description="Disordered" evidence="1">
    <location>
        <begin position="23"/>
        <end position="89"/>
    </location>
</feature>
<sequence length="89" mass="10012">MAQHAEYPPLFTPILTNTERSHAWLRNSADPESDTEAALSHPRPSKRRRCSDLCPCPMERSRPQSPFKRPRVECDEPITPTQSASVVAA</sequence>